<name>A0AC61U3L2_9MICO</name>
<accession>A0AC61U3L2</accession>
<reference evidence="1" key="1">
    <citation type="submission" date="2021-11" db="EMBL/GenBank/DDBJ databases">
        <title>Study of the species diversity of bacterial strains isolated from a unique natural object - Shulgan-Tash cave (Bashkiria).</title>
        <authorList>
            <person name="Sazanova A.L."/>
            <person name="Chirak E.R."/>
            <person name="Safronova V.I."/>
        </authorList>
    </citation>
    <scope>NUCLEOTIDE SEQUENCE</scope>
    <source>
        <strain evidence="1">P1</strain>
    </source>
</reference>
<proteinExistence type="predicted"/>
<dbReference type="Proteomes" id="UP001059663">
    <property type="component" value="Chromosome"/>
</dbReference>
<organism evidence="1 2">
    <name type="scientific">Janibacter limosus</name>
    <dbReference type="NCBI Taxonomy" id="53458"/>
    <lineage>
        <taxon>Bacteria</taxon>
        <taxon>Bacillati</taxon>
        <taxon>Actinomycetota</taxon>
        <taxon>Actinomycetes</taxon>
        <taxon>Micrococcales</taxon>
        <taxon>Intrasporangiaceae</taxon>
        <taxon>Janibacter</taxon>
    </lineage>
</organism>
<dbReference type="EMBL" id="CP087977">
    <property type="protein sequence ID" value="UUZ44433.1"/>
    <property type="molecule type" value="Genomic_DNA"/>
</dbReference>
<gene>
    <name evidence="1" type="ORF">LP422_18775</name>
</gene>
<evidence type="ECO:0000313" key="2">
    <source>
        <dbReference type="Proteomes" id="UP001059663"/>
    </source>
</evidence>
<sequence>MVLREQTSAMRVTRRQKGEEKAQKVTVKILFPLLFCIFPALFVVIIGPGIIRMMSSLCGSGGLGG</sequence>
<protein>
    <submittedName>
        <fullName evidence="1">Uncharacterized protein</fullName>
    </submittedName>
</protein>
<evidence type="ECO:0000313" key="1">
    <source>
        <dbReference type="EMBL" id="UUZ44433.1"/>
    </source>
</evidence>